<evidence type="ECO:0000313" key="2">
    <source>
        <dbReference type="EMBL" id="QPC80631.1"/>
    </source>
</evidence>
<evidence type="ECO:0000313" key="3">
    <source>
        <dbReference type="Proteomes" id="UP000594468"/>
    </source>
</evidence>
<reference evidence="2 3" key="1">
    <citation type="submission" date="2020-02" db="EMBL/GenBank/DDBJ databases">
        <authorList>
            <person name="Zheng R.K."/>
            <person name="Sun C.M."/>
        </authorList>
    </citation>
    <scope>NUCLEOTIDE SEQUENCE [LARGE SCALE GENOMIC DNA]</scope>
    <source>
        <strain evidence="3">rifampicinis</strain>
    </source>
</reference>
<keyword evidence="3" id="KW-1185">Reference proteome</keyword>
<feature type="transmembrane region" description="Helical" evidence="1">
    <location>
        <begin position="6"/>
        <end position="27"/>
    </location>
</feature>
<proteinExistence type="predicted"/>
<sequence>MSFVDIHNILFNMIIFYAVALGIYAAVLGARKESLSGNFWGGVMVFAVLCAVTLAVGIILILNGYTVESNGRIVIYILYMLFLTIIMPGLFSMLSGRDDRKAAIYFAVLSLFNAAVAFSMAERGLTTWILANAS</sequence>
<dbReference type="Proteomes" id="UP000594468">
    <property type="component" value="Chromosome"/>
</dbReference>
<dbReference type="KEGG" id="pmet:G4Y79_13010"/>
<keyword evidence="1" id="KW-1133">Transmembrane helix</keyword>
<organism evidence="2 3">
    <name type="scientific">Phototrophicus methaneseepsis</name>
    <dbReference type="NCBI Taxonomy" id="2710758"/>
    <lineage>
        <taxon>Bacteria</taxon>
        <taxon>Bacillati</taxon>
        <taxon>Chloroflexota</taxon>
        <taxon>Candidatus Thermofontia</taxon>
        <taxon>Phototrophicales</taxon>
        <taxon>Phototrophicaceae</taxon>
        <taxon>Phototrophicus</taxon>
    </lineage>
</organism>
<gene>
    <name evidence="2" type="ORF">G4Y79_13010</name>
</gene>
<evidence type="ECO:0000256" key="1">
    <source>
        <dbReference type="SAM" id="Phobius"/>
    </source>
</evidence>
<feature type="transmembrane region" description="Helical" evidence="1">
    <location>
        <begin position="103"/>
        <end position="121"/>
    </location>
</feature>
<keyword evidence="1" id="KW-0472">Membrane</keyword>
<keyword evidence="1" id="KW-0812">Transmembrane</keyword>
<protein>
    <submittedName>
        <fullName evidence="2">Uncharacterized protein</fullName>
    </submittedName>
</protein>
<dbReference type="EMBL" id="CP062983">
    <property type="protein sequence ID" value="QPC80631.1"/>
    <property type="molecule type" value="Genomic_DNA"/>
</dbReference>
<feature type="transmembrane region" description="Helical" evidence="1">
    <location>
        <begin position="39"/>
        <end position="61"/>
    </location>
</feature>
<dbReference type="RefSeq" id="WP_195168706.1">
    <property type="nucleotide sequence ID" value="NZ_CP062983.1"/>
</dbReference>
<feature type="transmembrane region" description="Helical" evidence="1">
    <location>
        <begin position="73"/>
        <end position="91"/>
    </location>
</feature>
<accession>A0A7S8E596</accession>
<name>A0A7S8E596_9CHLR</name>
<dbReference type="AlphaFoldDB" id="A0A7S8E596"/>